<dbReference type="Gramene" id="OIW06781">
    <property type="protein sequence ID" value="OIW06781"/>
    <property type="gene ID" value="TanjilG_11506"/>
</dbReference>
<gene>
    <name evidence="1" type="ORF">TanjilG_11506</name>
</gene>
<dbReference type="AlphaFoldDB" id="A0A1J7HYA2"/>
<accession>A0A1J7HYA2</accession>
<reference evidence="1 2" key="1">
    <citation type="journal article" date="2017" name="Plant Biotechnol. J.">
        <title>A comprehensive draft genome sequence for lupin (Lupinus angustifolius), an emerging health food: insights into plant-microbe interactions and legume evolution.</title>
        <authorList>
            <person name="Hane J.K."/>
            <person name="Ming Y."/>
            <person name="Kamphuis L.G."/>
            <person name="Nelson M.N."/>
            <person name="Garg G."/>
            <person name="Atkins C.A."/>
            <person name="Bayer P.E."/>
            <person name="Bravo A."/>
            <person name="Bringans S."/>
            <person name="Cannon S."/>
            <person name="Edwards D."/>
            <person name="Foley R."/>
            <person name="Gao L.L."/>
            <person name="Harrison M.J."/>
            <person name="Huang W."/>
            <person name="Hurgobin B."/>
            <person name="Li S."/>
            <person name="Liu C.W."/>
            <person name="McGrath A."/>
            <person name="Morahan G."/>
            <person name="Murray J."/>
            <person name="Weller J."/>
            <person name="Jian J."/>
            <person name="Singh K.B."/>
        </authorList>
    </citation>
    <scope>NUCLEOTIDE SEQUENCE [LARGE SCALE GENOMIC DNA]</scope>
    <source>
        <strain evidence="2">cv. Tanjil</strain>
        <tissue evidence="1">Whole plant</tissue>
    </source>
</reference>
<evidence type="ECO:0000313" key="1">
    <source>
        <dbReference type="EMBL" id="OIW06781.1"/>
    </source>
</evidence>
<name>A0A1J7HYA2_LUPAN</name>
<organism evidence="1 2">
    <name type="scientific">Lupinus angustifolius</name>
    <name type="common">Narrow-leaved blue lupine</name>
    <dbReference type="NCBI Taxonomy" id="3871"/>
    <lineage>
        <taxon>Eukaryota</taxon>
        <taxon>Viridiplantae</taxon>
        <taxon>Streptophyta</taxon>
        <taxon>Embryophyta</taxon>
        <taxon>Tracheophyta</taxon>
        <taxon>Spermatophyta</taxon>
        <taxon>Magnoliopsida</taxon>
        <taxon>eudicotyledons</taxon>
        <taxon>Gunneridae</taxon>
        <taxon>Pentapetalae</taxon>
        <taxon>rosids</taxon>
        <taxon>fabids</taxon>
        <taxon>Fabales</taxon>
        <taxon>Fabaceae</taxon>
        <taxon>Papilionoideae</taxon>
        <taxon>50 kb inversion clade</taxon>
        <taxon>genistoids sensu lato</taxon>
        <taxon>core genistoids</taxon>
        <taxon>Genisteae</taxon>
        <taxon>Lupinus</taxon>
    </lineage>
</organism>
<protein>
    <submittedName>
        <fullName evidence="1">Uncharacterized protein</fullName>
    </submittedName>
</protein>
<proteinExistence type="predicted"/>
<dbReference type="Proteomes" id="UP000188354">
    <property type="component" value="Chromosome LG08"/>
</dbReference>
<evidence type="ECO:0000313" key="2">
    <source>
        <dbReference type="Proteomes" id="UP000188354"/>
    </source>
</evidence>
<sequence length="55" mass="6361">MKITSEPCIRVKCLVFVHVNLVFASRSKNYNKGVTKKWDTGGDEWANLKGLRFFK</sequence>
<keyword evidence="2" id="KW-1185">Reference proteome</keyword>
<dbReference type="EMBL" id="CM007368">
    <property type="protein sequence ID" value="OIW06781.1"/>
    <property type="molecule type" value="Genomic_DNA"/>
</dbReference>